<comment type="caution">
    <text evidence="2">The sequence shown here is derived from an EMBL/GenBank/DDBJ whole genome shotgun (WGS) entry which is preliminary data.</text>
</comment>
<dbReference type="OrthoDB" id="10071976at2759"/>
<dbReference type="PROSITE" id="PS50837">
    <property type="entry name" value="NACHT"/>
    <property type="match status" value="1"/>
</dbReference>
<evidence type="ECO:0000313" key="2">
    <source>
        <dbReference type="EMBL" id="CAD5119647.1"/>
    </source>
</evidence>
<sequence length="621" mass="73133">MDITQNHLLKIYKRNFKELLKDIVTFERFCSSLIEWNILTINHKEKFQYEINKIKEIKDNLFEELFRIIACNDTAVILNCLHSLGSEQCLKLTSEISRTWERVIERMKEKFKIDYSTISISPFDDENAIPIDKILTPMTLIRIDKNLTDEEGHIEYLEDVDNFLLSIISSRGNRIIIRGPPGIGKTVHMKRLVNQWINNHLNTNQIDIVLVILLRKVRRGQSLLDAIWEQNFIHIEWLDKETLNYLLKINMKSNIVLFLDGADEFHIIDNEIHSILENRENSFSSFTIVVWSREWKAHRIDVTYDFIFQLCGFDENQLLIYYRKCLNENRGNELVDYLKNNNMDLFKTCSTPLIALLVWLVWKEEENHNIVENHFLIYDQFIKILCFKRNVNRETKEFKLAFQYCCELAFKHLGNDRIVLESNKSIHHLKYVTECLGGLLRVINIKYTTERPSSIEEFQFFHLSIQEYFAAKYIINEMKKRSSGSRLSHVLEMCTGGRHEFSTNIQSLLDVNGNLYRMLNVLKFVKALDFSVYEEIVTRKPDVVKALENVSDGIGSIINNGPNNNTITIKHEILSISIIQLIIERYWFIIQKLCLINIELDWDNFIKMADGKLTKTLIVTI</sequence>
<accession>A0A7I8VVZ3</accession>
<dbReference type="InterPro" id="IPR007111">
    <property type="entry name" value="NACHT_NTPase"/>
</dbReference>
<dbReference type="SUPFAM" id="SSF52540">
    <property type="entry name" value="P-loop containing nucleoside triphosphate hydrolases"/>
    <property type="match status" value="1"/>
</dbReference>
<organism evidence="2 3">
    <name type="scientific">Dimorphilus gyrociliatus</name>
    <dbReference type="NCBI Taxonomy" id="2664684"/>
    <lineage>
        <taxon>Eukaryota</taxon>
        <taxon>Metazoa</taxon>
        <taxon>Spiralia</taxon>
        <taxon>Lophotrochozoa</taxon>
        <taxon>Annelida</taxon>
        <taxon>Polychaeta</taxon>
        <taxon>Polychaeta incertae sedis</taxon>
        <taxon>Dinophilidae</taxon>
        <taxon>Dimorphilus</taxon>
    </lineage>
</organism>
<gene>
    <name evidence="2" type="ORF">DGYR_LOCUS7851</name>
</gene>
<dbReference type="PANTHER" id="PTHR46312:SF2">
    <property type="entry name" value="NUCLEOTIDE-BINDING OLIGOMERIZATION DOMAIN-CONTAINING PROTEIN 2-LIKE"/>
    <property type="match status" value="1"/>
</dbReference>
<dbReference type="InterPro" id="IPR027417">
    <property type="entry name" value="P-loop_NTPase"/>
</dbReference>
<evidence type="ECO:0000259" key="1">
    <source>
        <dbReference type="PROSITE" id="PS50837"/>
    </source>
</evidence>
<dbReference type="EMBL" id="CAJFCJ010000010">
    <property type="protein sequence ID" value="CAD5119647.1"/>
    <property type="molecule type" value="Genomic_DNA"/>
</dbReference>
<evidence type="ECO:0000313" key="3">
    <source>
        <dbReference type="Proteomes" id="UP000549394"/>
    </source>
</evidence>
<feature type="domain" description="NACHT" evidence="1">
    <location>
        <begin position="173"/>
        <end position="264"/>
    </location>
</feature>
<dbReference type="Pfam" id="PF05729">
    <property type="entry name" value="NACHT"/>
    <property type="match status" value="1"/>
</dbReference>
<proteinExistence type="predicted"/>
<dbReference type="PANTHER" id="PTHR46312">
    <property type="entry name" value="NACHT DOMAIN-CONTAINING PROTEIN"/>
    <property type="match status" value="1"/>
</dbReference>
<keyword evidence="3" id="KW-1185">Reference proteome</keyword>
<dbReference type="Proteomes" id="UP000549394">
    <property type="component" value="Unassembled WGS sequence"/>
</dbReference>
<reference evidence="2 3" key="1">
    <citation type="submission" date="2020-08" db="EMBL/GenBank/DDBJ databases">
        <authorList>
            <person name="Hejnol A."/>
        </authorList>
    </citation>
    <scope>NUCLEOTIDE SEQUENCE [LARGE SCALE GENOMIC DNA]</scope>
</reference>
<name>A0A7I8VVZ3_9ANNE</name>
<dbReference type="AlphaFoldDB" id="A0A7I8VVZ3"/>
<protein>
    <submittedName>
        <fullName evidence="2">DgyrCDS8241</fullName>
    </submittedName>
</protein>
<dbReference type="Gene3D" id="3.40.50.300">
    <property type="entry name" value="P-loop containing nucleotide triphosphate hydrolases"/>
    <property type="match status" value="1"/>
</dbReference>